<dbReference type="InterPro" id="IPR036388">
    <property type="entry name" value="WH-like_DNA-bd_sf"/>
</dbReference>
<evidence type="ECO:0000313" key="2">
    <source>
        <dbReference type="EMBL" id="ANZ41693.1"/>
    </source>
</evidence>
<dbReference type="GO" id="GO:0003700">
    <property type="term" value="F:DNA-binding transcription factor activity"/>
    <property type="evidence" value="ECO:0007669"/>
    <property type="project" value="InterPro"/>
</dbReference>
<proteinExistence type="predicted"/>
<dbReference type="InterPro" id="IPR045981">
    <property type="entry name" value="DUF5937"/>
</dbReference>
<accession>A0A1B2HVG0</accession>
<dbReference type="AlphaFoldDB" id="A0A1B2HVG0"/>
<name>A0A1B2HVG0_9PSEU</name>
<keyword evidence="3" id="KW-1185">Reference proteome</keyword>
<sequence>MVAVHRIHFTAADIARTRLPTGTSRVTETLFALRALRGSGDGLAAWRAEVRKQMRPWFRVLGAISPPAEPCLDLIPLMGPELDDDVLLSRPVSAVREELRWFTRGARALPAVLRGLDDDLGVRAQVLQALRGFHDIAIKPAWATVEAALHADRARQARQMTAGGVGLLLETLHPSMRWDGTTLSIEDTRTVDTELGGQGIEVVPSYFLRKPVLRVDLQDRGRVTLAYPAAVAGAAGERSPRLDRLLGRTRAAVLARIAQGAATTSELARHVGTSAAAVSQHTATLRASGLITTSRHRGTASHTLTATGANLLAQNETQA</sequence>
<dbReference type="InterPro" id="IPR036390">
    <property type="entry name" value="WH_DNA-bd_sf"/>
</dbReference>
<dbReference type="Pfam" id="PF01022">
    <property type="entry name" value="HTH_5"/>
    <property type="match status" value="1"/>
</dbReference>
<dbReference type="Gene3D" id="1.10.10.10">
    <property type="entry name" value="Winged helix-like DNA-binding domain superfamily/Winged helix DNA-binding domain"/>
    <property type="match status" value="1"/>
</dbReference>
<dbReference type="SUPFAM" id="SSF46785">
    <property type="entry name" value="Winged helix' DNA-binding domain"/>
    <property type="match status" value="1"/>
</dbReference>
<organism evidence="2 3">
    <name type="scientific">Lentzea guizhouensis</name>
    <dbReference type="NCBI Taxonomy" id="1586287"/>
    <lineage>
        <taxon>Bacteria</taxon>
        <taxon>Bacillati</taxon>
        <taxon>Actinomycetota</taxon>
        <taxon>Actinomycetes</taxon>
        <taxon>Pseudonocardiales</taxon>
        <taxon>Pseudonocardiaceae</taxon>
        <taxon>Lentzea</taxon>
    </lineage>
</organism>
<dbReference type="Proteomes" id="UP000093053">
    <property type="component" value="Chromosome"/>
</dbReference>
<dbReference type="KEGG" id="led:BBK82_42850"/>
<evidence type="ECO:0000259" key="1">
    <source>
        <dbReference type="SMART" id="SM00418"/>
    </source>
</evidence>
<gene>
    <name evidence="2" type="ORF">BBK82_42850</name>
</gene>
<reference evidence="2 3" key="1">
    <citation type="submission" date="2016-07" db="EMBL/GenBank/DDBJ databases">
        <title>Complete genome sequence of the Lentzea guizhouensis DHS C013.</title>
        <authorList>
            <person name="Cao C."/>
        </authorList>
    </citation>
    <scope>NUCLEOTIDE SEQUENCE [LARGE SCALE GENOMIC DNA]</scope>
    <source>
        <strain evidence="2 3">DHS C013</strain>
    </source>
</reference>
<dbReference type="STRING" id="1586287.BBK82_42850"/>
<evidence type="ECO:0000313" key="3">
    <source>
        <dbReference type="Proteomes" id="UP000093053"/>
    </source>
</evidence>
<dbReference type="SMART" id="SM00418">
    <property type="entry name" value="HTH_ARSR"/>
    <property type="match status" value="1"/>
</dbReference>
<feature type="domain" description="HTH arsR-type" evidence="1">
    <location>
        <begin position="244"/>
        <end position="317"/>
    </location>
</feature>
<dbReference type="CDD" id="cd00090">
    <property type="entry name" value="HTH_ARSR"/>
    <property type="match status" value="1"/>
</dbReference>
<protein>
    <recommendedName>
        <fullName evidence="1">HTH arsR-type domain-containing protein</fullName>
    </recommendedName>
</protein>
<dbReference type="EMBL" id="CP016793">
    <property type="protein sequence ID" value="ANZ41693.1"/>
    <property type="molecule type" value="Genomic_DNA"/>
</dbReference>
<dbReference type="InterPro" id="IPR011991">
    <property type="entry name" value="ArsR-like_HTH"/>
</dbReference>
<dbReference type="Pfam" id="PF19361">
    <property type="entry name" value="DUF5937"/>
    <property type="match status" value="1"/>
</dbReference>
<dbReference type="InterPro" id="IPR001845">
    <property type="entry name" value="HTH_ArsR_DNA-bd_dom"/>
</dbReference>